<proteinExistence type="inferred from homology"/>
<dbReference type="Pfam" id="PF08031">
    <property type="entry name" value="BBE"/>
    <property type="match status" value="1"/>
</dbReference>
<dbReference type="InterPro" id="IPR036318">
    <property type="entry name" value="FAD-bd_PCMH-like_sf"/>
</dbReference>
<feature type="domain" description="FAD-binding PCMH-type" evidence="9">
    <location>
        <begin position="75"/>
        <end position="251"/>
    </location>
</feature>
<dbReference type="AlphaFoldDB" id="A0A067KWX9"/>
<dbReference type="GO" id="GO:1901696">
    <property type="term" value="P:cannabinoid biosynthetic process"/>
    <property type="evidence" value="ECO:0007669"/>
    <property type="project" value="UniProtKB-ARBA"/>
</dbReference>
<keyword evidence="11" id="KW-1185">Reference proteome</keyword>
<dbReference type="Gene3D" id="3.30.465.10">
    <property type="match status" value="2"/>
</dbReference>
<organism evidence="10 11">
    <name type="scientific">Jatropha curcas</name>
    <name type="common">Barbados nut</name>
    <dbReference type="NCBI Taxonomy" id="180498"/>
    <lineage>
        <taxon>Eukaryota</taxon>
        <taxon>Viridiplantae</taxon>
        <taxon>Streptophyta</taxon>
        <taxon>Embryophyta</taxon>
        <taxon>Tracheophyta</taxon>
        <taxon>Spermatophyta</taxon>
        <taxon>Magnoliopsida</taxon>
        <taxon>eudicotyledons</taxon>
        <taxon>Gunneridae</taxon>
        <taxon>Pentapetalae</taxon>
        <taxon>rosids</taxon>
        <taxon>fabids</taxon>
        <taxon>Malpighiales</taxon>
        <taxon>Euphorbiaceae</taxon>
        <taxon>Crotonoideae</taxon>
        <taxon>Jatropheae</taxon>
        <taxon>Jatropha</taxon>
    </lineage>
</organism>
<accession>A0A067KWX9</accession>
<reference evidence="10 11" key="1">
    <citation type="journal article" date="2014" name="PLoS ONE">
        <title>Global Analysis of Gene Expression Profiles in Physic Nut (Jatropha curcas L.) Seedlings Exposed to Salt Stress.</title>
        <authorList>
            <person name="Zhang L."/>
            <person name="Zhang C."/>
            <person name="Wu P."/>
            <person name="Chen Y."/>
            <person name="Li M."/>
            <person name="Jiang H."/>
            <person name="Wu G."/>
        </authorList>
    </citation>
    <scope>NUCLEOTIDE SEQUENCE [LARGE SCALE GENOMIC DNA]</scope>
    <source>
        <strain evidence="11">cv. GZQX0401</strain>
        <tissue evidence="10">Young leaves</tissue>
    </source>
</reference>
<evidence type="ECO:0000313" key="10">
    <source>
        <dbReference type="EMBL" id="KDP36349.1"/>
    </source>
</evidence>
<keyword evidence="3" id="KW-0285">Flavoprotein</keyword>
<evidence type="ECO:0000313" key="11">
    <source>
        <dbReference type="Proteomes" id="UP000027138"/>
    </source>
</evidence>
<feature type="chain" id="PRO_5001639917" description="FAD-binding PCMH-type domain-containing protein" evidence="8">
    <location>
        <begin position="27"/>
        <end position="417"/>
    </location>
</feature>
<dbReference type="InterPro" id="IPR012951">
    <property type="entry name" value="BBE"/>
</dbReference>
<dbReference type="FunFam" id="3.30.43.10:FF:000004">
    <property type="entry name" value="Berberine bridge enzyme-like 15"/>
    <property type="match status" value="1"/>
</dbReference>
<evidence type="ECO:0000259" key="9">
    <source>
        <dbReference type="PROSITE" id="PS51387"/>
    </source>
</evidence>
<feature type="signal peptide" evidence="8">
    <location>
        <begin position="1"/>
        <end position="26"/>
    </location>
</feature>
<comment type="cofactor">
    <cofactor evidence="1">
        <name>FAD</name>
        <dbReference type="ChEBI" id="CHEBI:57692"/>
    </cofactor>
</comment>
<evidence type="ECO:0000256" key="4">
    <source>
        <dbReference type="ARBA" id="ARBA00022729"/>
    </source>
</evidence>
<sequence>MISSKLLPFLFAVFLFSFSWVTTTSAHTHEDFLECLKLQSEDSSSISKVIYTPINSSYLSVLQLGINNERFNTSTTPKPQVIVTPLNLSHIEATITCSKKHDLQIRIRSGGHDYEGLSYVSPNPFVILDLITLQSITVDATNKTAWVQVGATTGKLYYSIAEKSQNLAFPASVCTTVGIGGHFSGGGYGTLLRKYGLAADNIIDAQLTDVDGLTKEDSTEMSWIESVLYFAGFSNSSLEILLERTQQNVRYFKAKSDYVQQPMPEVALEGIWKRLFEVEVGSGQLMFNLYGGRVSEISESSIPFPHRAGNLYKIQHSVYWNDEGIEESITHISWIRRLYSFLAPYVSKNPRSAYINYRDLDIGINNIGNTSYEQASIWGIKYFKINFDRLVHVKTQVDPANFFRNEQSIPSLPYWWS</sequence>
<dbReference type="Proteomes" id="UP000027138">
    <property type="component" value="Unassembled WGS sequence"/>
</dbReference>
<dbReference type="EMBL" id="KK914441">
    <property type="protein sequence ID" value="KDP36349.1"/>
    <property type="molecule type" value="Genomic_DNA"/>
</dbReference>
<evidence type="ECO:0000256" key="5">
    <source>
        <dbReference type="ARBA" id="ARBA00022827"/>
    </source>
</evidence>
<dbReference type="Gene3D" id="3.40.462.20">
    <property type="match status" value="1"/>
</dbReference>
<gene>
    <name evidence="10" type="ORF">JCGZ_09769</name>
</gene>
<dbReference type="InterPro" id="IPR016167">
    <property type="entry name" value="FAD-bd_PCMH_sub1"/>
</dbReference>
<evidence type="ECO:0000256" key="7">
    <source>
        <dbReference type="ARBA" id="ARBA00023180"/>
    </source>
</evidence>
<protein>
    <recommendedName>
        <fullName evidence="9">FAD-binding PCMH-type domain-containing protein</fullName>
    </recommendedName>
</protein>
<dbReference type="InterPro" id="IPR016169">
    <property type="entry name" value="FAD-bd_PCMH_sub2"/>
</dbReference>
<evidence type="ECO:0000256" key="3">
    <source>
        <dbReference type="ARBA" id="ARBA00022630"/>
    </source>
</evidence>
<dbReference type="GO" id="GO:0071949">
    <property type="term" value="F:FAD binding"/>
    <property type="evidence" value="ECO:0007669"/>
    <property type="project" value="InterPro"/>
</dbReference>
<dbReference type="PANTHER" id="PTHR32448">
    <property type="entry name" value="OS08G0158400 PROTEIN"/>
    <property type="match status" value="1"/>
</dbReference>
<comment type="similarity">
    <text evidence="2">Belongs to the oxygen-dependent FAD-linked oxidoreductase family.</text>
</comment>
<dbReference type="GO" id="GO:0016491">
    <property type="term" value="F:oxidoreductase activity"/>
    <property type="evidence" value="ECO:0007669"/>
    <property type="project" value="InterPro"/>
</dbReference>
<dbReference type="OrthoDB" id="851717at2759"/>
<dbReference type="Gene3D" id="3.30.43.10">
    <property type="entry name" value="Uridine Diphospho-n-acetylenolpyruvylglucosamine Reductase, domain 2"/>
    <property type="match status" value="1"/>
</dbReference>
<dbReference type="InterPro" id="IPR006094">
    <property type="entry name" value="Oxid_FAD_bind_N"/>
</dbReference>
<dbReference type="InterPro" id="IPR016166">
    <property type="entry name" value="FAD-bd_PCMH"/>
</dbReference>
<evidence type="ECO:0000256" key="6">
    <source>
        <dbReference type="ARBA" id="ARBA00023157"/>
    </source>
</evidence>
<keyword evidence="6" id="KW-1015">Disulfide bond</keyword>
<dbReference type="PROSITE" id="PS51387">
    <property type="entry name" value="FAD_PCMH"/>
    <property type="match status" value="1"/>
</dbReference>
<evidence type="ECO:0000256" key="1">
    <source>
        <dbReference type="ARBA" id="ARBA00001974"/>
    </source>
</evidence>
<evidence type="ECO:0000256" key="8">
    <source>
        <dbReference type="SAM" id="SignalP"/>
    </source>
</evidence>
<dbReference type="SUPFAM" id="SSF56176">
    <property type="entry name" value="FAD-binding/transporter-associated domain-like"/>
    <property type="match status" value="1"/>
</dbReference>
<keyword evidence="4 8" id="KW-0732">Signal</keyword>
<dbReference type="STRING" id="180498.A0A067KWX9"/>
<keyword evidence="7" id="KW-0325">Glycoprotein</keyword>
<name>A0A067KWX9_JATCU</name>
<evidence type="ECO:0000256" key="2">
    <source>
        <dbReference type="ARBA" id="ARBA00005466"/>
    </source>
</evidence>
<dbReference type="Pfam" id="PF01565">
    <property type="entry name" value="FAD_binding_4"/>
    <property type="match status" value="1"/>
</dbReference>
<keyword evidence="5" id="KW-0274">FAD</keyword>